<proteinExistence type="predicted"/>
<evidence type="ECO:0000256" key="2">
    <source>
        <dbReference type="SAM" id="MobiDB-lite"/>
    </source>
</evidence>
<feature type="region of interest" description="Disordered" evidence="2">
    <location>
        <begin position="131"/>
        <end position="215"/>
    </location>
</feature>
<keyword evidence="1" id="KW-0539">Nucleus</keyword>
<feature type="domain" description="TFIIS N-terminal" evidence="3">
    <location>
        <begin position="57"/>
        <end position="130"/>
    </location>
</feature>
<dbReference type="GO" id="GO:0005634">
    <property type="term" value="C:nucleus"/>
    <property type="evidence" value="ECO:0007669"/>
    <property type="project" value="UniProtKB-SubCell"/>
</dbReference>
<feature type="compositionally biased region" description="Polar residues" evidence="2">
    <location>
        <begin position="9"/>
        <end position="28"/>
    </location>
</feature>
<dbReference type="PROSITE" id="PS51319">
    <property type="entry name" value="TFIIS_N"/>
    <property type="match status" value="1"/>
</dbReference>
<dbReference type="AlphaFoldDB" id="A0A7S0RNL4"/>
<name>A0A7S0RNL4_9CHLO</name>
<accession>A0A7S0RNL4</accession>
<sequence>MDKYVEQWRTGNVTTNKENNSNRRTGTTMARQMRIEDCKKVQRLEASYIAPTPEILEDIRRGLEAATTHYDVEEQLTQLRKLGCYELTYDILVTTQIGLAVRPMRNSPHPDVARLATNILEKLKEVVRRKARMTTGDPLQPSTTSASTSHQAPSASAYSAGTTQSASVSTVGTASRSTASGSIAAGGGGSKAGVKRPPPPAAWQTSSDGWMSRKR</sequence>
<dbReference type="InterPro" id="IPR035441">
    <property type="entry name" value="TFIIS/LEDGF_dom_sf"/>
</dbReference>
<dbReference type="Pfam" id="PF08711">
    <property type="entry name" value="Med26"/>
    <property type="match status" value="1"/>
</dbReference>
<dbReference type="InterPro" id="IPR017923">
    <property type="entry name" value="TFIIS_N"/>
</dbReference>
<feature type="compositionally biased region" description="Polar residues" evidence="2">
    <location>
        <begin position="140"/>
        <end position="157"/>
    </location>
</feature>
<evidence type="ECO:0000259" key="3">
    <source>
        <dbReference type="PROSITE" id="PS51319"/>
    </source>
</evidence>
<dbReference type="Gene3D" id="1.20.930.10">
    <property type="entry name" value="Conserved domain common to transcription factors TFIIS, elongin A, CRSP70"/>
    <property type="match status" value="1"/>
</dbReference>
<organism evidence="4">
    <name type="scientific">Chlamydomonas leiostraca</name>
    <dbReference type="NCBI Taxonomy" id="1034604"/>
    <lineage>
        <taxon>Eukaryota</taxon>
        <taxon>Viridiplantae</taxon>
        <taxon>Chlorophyta</taxon>
        <taxon>core chlorophytes</taxon>
        <taxon>Chlorophyceae</taxon>
        <taxon>CS clade</taxon>
        <taxon>Chlamydomonadales</taxon>
        <taxon>Chlamydomonadaceae</taxon>
        <taxon>Chlamydomonas</taxon>
    </lineage>
</organism>
<comment type="subcellular location">
    <subcellularLocation>
        <location evidence="1">Nucleus</location>
    </subcellularLocation>
</comment>
<evidence type="ECO:0000256" key="1">
    <source>
        <dbReference type="PROSITE-ProRule" id="PRU00649"/>
    </source>
</evidence>
<feature type="compositionally biased region" description="Low complexity" evidence="2">
    <location>
        <begin position="159"/>
        <end position="183"/>
    </location>
</feature>
<protein>
    <recommendedName>
        <fullName evidence="3">TFIIS N-terminal domain-containing protein</fullName>
    </recommendedName>
</protein>
<evidence type="ECO:0000313" key="4">
    <source>
        <dbReference type="EMBL" id="CAD8683134.1"/>
    </source>
</evidence>
<dbReference type="EMBL" id="HBFB01019680">
    <property type="protein sequence ID" value="CAD8683134.1"/>
    <property type="molecule type" value="Transcribed_RNA"/>
</dbReference>
<reference evidence="4" key="1">
    <citation type="submission" date="2021-01" db="EMBL/GenBank/DDBJ databases">
        <authorList>
            <person name="Corre E."/>
            <person name="Pelletier E."/>
            <person name="Niang G."/>
            <person name="Scheremetjew M."/>
            <person name="Finn R."/>
            <person name="Kale V."/>
            <person name="Holt S."/>
            <person name="Cochrane G."/>
            <person name="Meng A."/>
            <person name="Brown T."/>
            <person name="Cohen L."/>
        </authorList>
    </citation>
    <scope>NUCLEOTIDE SEQUENCE</scope>
    <source>
        <strain evidence="4">SAG 11-49</strain>
    </source>
</reference>
<gene>
    <name evidence="4" type="ORF">CLEI1391_LOCUS11060</name>
</gene>
<dbReference type="SUPFAM" id="SSF47676">
    <property type="entry name" value="Conserved domain common to transcription factors TFIIS, elongin A, CRSP70"/>
    <property type="match status" value="1"/>
</dbReference>
<feature type="region of interest" description="Disordered" evidence="2">
    <location>
        <begin position="1"/>
        <end position="28"/>
    </location>
</feature>